<dbReference type="NCBIfam" id="NF001413">
    <property type="entry name" value="PRK00290.1"/>
    <property type="match status" value="1"/>
</dbReference>
<dbReference type="EMBL" id="JBCGBO010000003">
    <property type="protein sequence ID" value="KAK9214072.1"/>
    <property type="molecule type" value="Genomic_DNA"/>
</dbReference>
<dbReference type="FunFam" id="3.30.420.40:FF:000020">
    <property type="entry name" value="Chaperone protein HscA homolog"/>
    <property type="match status" value="1"/>
</dbReference>
<dbReference type="FunFam" id="3.30.420.40:FF:000004">
    <property type="entry name" value="Molecular chaperone DnaK"/>
    <property type="match status" value="1"/>
</dbReference>
<keyword evidence="1" id="KW-0547">Nucleotide-binding</keyword>
<feature type="region of interest" description="Disordered" evidence="7">
    <location>
        <begin position="148"/>
        <end position="183"/>
    </location>
</feature>
<dbReference type="GO" id="GO:0051082">
    <property type="term" value="F:unfolded protein binding"/>
    <property type="evidence" value="ECO:0007669"/>
    <property type="project" value="InterPro"/>
</dbReference>
<dbReference type="Gene3D" id="3.90.640.10">
    <property type="entry name" value="Actin, Chain A, domain 4"/>
    <property type="match status" value="1"/>
</dbReference>
<dbReference type="CDD" id="cd11733">
    <property type="entry name" value="ASKHA_NBD_HSP70_HSPA9"/>
    <property type="match status" value="1"/>
</dbReference>
<dbReference type="PROSITE" id="PS01036">
    <property type="entry name" value="HSP70_3"/>
    <property type="match status" value="1"/>
</dbReference>
<feature type="region of interest" description="Disordered" evidence="7">
    <location>
        <begin position="309"/>
        <end position="340"/>
    </location>
</feature>
<feature type="compositionally biased region" description="Acidic residues" evidence="7">
    <location>
        <begin position="1263"/>
        <end position="1272"/>
    </location>
</feature>
<dbReference type="AlphaFoldDB" id="A0AAP0ML39"/>
<dbReference type="Gene3D" id="2.60.34.10">
    <property type="entry name" value="Substrate Binding Domain Of DNAk, Chain A, domain 1"/>
    <property type="match status" value="1"/>
</dbReference>
<dbReference type="SUPFAM" id="SSF47370">
    <property type="entry name" value="Bromodomain"/>
    <property type="match status" value="1"/>
</dbReference>
<dbReference type="SUPFAM" id="SSF100920">
    <property type="entry name" value="Heat shock protein 70kD (HSP70), peptide-binding domain"/>
    <property type="match status" value="1"/>
</dbReference>
<evidence type="ECO:0000256" key="7">
    <source>
        <dbReference type="SAM" id="MobiDB-lite"/>
    </source>
</evidence>
<feature type="region of interest" description="Disordered" evidence="7">
    <location>
        <begin position="1"/>
        <end position="123"/>
    </location>
</feature>
<feature type="domain" description="Bromo" evidence="8">
    <location>
        <begin position="205"/>
        <end position="278"/>
    </location>
</feature>
<dbReference type="NCBIfam" id="TIGR02350">
    <property type="entry name" value="prok_dnaK"/>
    <property type="match status" value="1"/>
</dbReference>
<dbReference type="Proteomes" id="UP001428341">
    <property type="component" value="Unassembled WGS sequence"/>
</dbReference>
<feature type="compositionally biased region" description="Polar residues" evidence="7">
    <location>
        <begin position="55"/>
        <end position="69"/>
    </location>
</feature>
<dbReference type="FunFam" id="2.60.34.10:FF:000014">
    <property type="entry name" value="Chaperone protein DnaK HSP70"/>
    <property type="match status" value="1"/>
</dbReference>
<evidence type="ECO:0000313" key="10">
    <source>
        <dbReference type="Proteomes" id="UP001428341"/>
    </source>
</evidence>
<evidence type="ECO:0000256" key="4">
    <source>
        <dbReference type="ARBA" id="ARBA00053740"/>
    </source>
</evidence>
<feature type="compositionally biased region" description="Basic and acidic residues" evidence="7">
    <location>
        <begin position="477"/>
        <end position="493"/>
    </location>
</feature>
<dbReference type="PANTHER" id="PTHR19375">
    <property type="entry name" value="HEAT SHOCK PROTEIN 70KDA"/>
    <property type="match status" value="1"/>
</dbReference>
<keyword evidence="3 5" id="KW-0103">Bromodomain</keyword>
<keyword evidence="6" id="KW-0175">Coiled coil</keyword>
<sequence>MKRKRGHKKGKSKGPAKAVKNEAIPVVSLSNTEDDDNNVDEYGNDEYESTMEVDTPSSTGTDQPLNVASINPDGSLDKALGKPVGRVKVKLKTPKLVESSHSDTDKSSSQLGFERQGGSSERIEDSAMSLAEMRLGVLGNASKKAGSIKIKSSRGLGSSSVSKTSDTVAAQSETSHQKQLKTPRMDHQYNKEELDAALTVIKKVMKMDAAEPFNVPVNPEALGIPDYFDVIDTPMDFGTICSNLENGGKYMNSEDVYKDVEYIWENCNKYNSKGDYILDLMKRVKKNFMKLWMAAGLYTEQSSGSAGLEGIQDAAHSSQGKVQGKGGQPKQKSGKRHGRRHKHDCLCAICVLKRRKREREENARIAQGQTGVVETQEPNQEESSLGESARGDDSSSDMGESQNLDADAEVEGKREEVKGESAKQEYSHMEVKHEEEQEEEEDDEEDEEEEDEEGGDEENEIDMQKKGEGEGLAQSKIGERLGEESMRQSEPGKPENSGGIQTHSDEHDEEAVAVQKQAHKNSQEWAEKAKLYSSFNSENPMLLRLCGTLFPNDHTSVWSGPHSLVQHPVSAHTNSFHAAIESFMQAKANRLVDIYSMAIAGILRSLRRRDVASAHLSAYKSLTGNVKPSWASANWASLARPFSARPAGNDVIGVDLGTTNSCVAVMEGKNPKVIENSEGTRTTPSVVAFNQKGELLVGTPAKRQAVTNPANTLFGTKRLIGRRFNDAQTQKEMKMVPFKIVNAPNGDAWVEANGQQYSPSQIGAFVLTKMKETAESYLGKSVSKAVITVPAYFNDAQRQATKDAGRIAGLDVQRIINEPTAAALSYGMNNKEGLIAVFDLGGGTFDVSVLEISNGVFEVKATNGDTFLGGEDFDNALLEFLVSEFKRTERIDLSQDKLALQRLRESAEKAKIELSSTSQTEINLPFITADASGAKHLNITLTRSKFETLVNHLIERTKAPCKNCLKDANITIKDVDEVLLVGGMTRVPKVQEIVTEIFGKSPSKGVNPDEAVALGAAIQGGILRGDVKELLLLDVTPLSLGIETLGGIFTRLINRNTTIPTKKSQVFSTAADNQTQVGIKVLQGEREMAADNKALGEFELMGIPPAPRGIPQIEVTFDIDANGIVTVSAKDKATGKEQQITIRSSGGLSESEIEKMVKEAELHAQRDQERKTLIDIRNNADTTIYSIEKSLGEYREKIPGEVAKEIEDAVSDLRKAMAGEDIDGIKAKLDAANKAVSKIGQHMAGGSSDNSASGGSQGGDQAPEAEYEEVKK</sequence>
<feature type="region of interest" description="Disordered" evidence="7">
    <location>
        <begin position="358"/>
        <end position="521"/>
    </location>
</feature>
<gene>
    <name evidence="9" type="ORF">WN944_006060</name>
</gene>
<feature type="compositionally biased region" description="Basic residues" evidence="7">
    <location>
        <begin position="1"/>
        <end position="14"/>
    </location>
</feature>
<keyword evidence="2" id="KW-0067">ATP-binding</keyword>
<reference evidence="9 10" key="1">
    <citation type="submission" date="2024-05" db="EMBL/GenBank/DDBJ databases">
        <title>Haplotype-resolved chromosome-level genome assembly of Huyou (Citrus changshanensis).</title>
        <authorList>
            <person name="Miao C."/>
            <person name="Chen W."/>
            <person name="Wu Y."/>
            <person name="Wang L."/>
            <person name="Zhao S."/>
            <person name="Grierson D."/>
            <person name="Xu C."/>
            <person name="Chen K."/>
        </authorList>
    </citation>
    <scope>NUCLEOTIDE SEQUENCE [LARGE SCALE GENOMIC DNA]</scope>
    <source>
        <strain evidence="9">01-14</strain>
        <tissue evidence="9">Leaf</tissue>
    </source>
</reference>
<feature type="compositionally biased region" description="Low complexity" evidence="7">
    <location>
        <begin position="148"/>
        <end position="165"/>
    </location>
</feature>
<feature type="coiled-coil region" evidence="6">
    <location>
        <begin position="893"/>
        <end position="920"/>
    </location>
</feature>
<dbReference type="GO" id="GO:0009408">
    <property type="term" value="P:response to heat"/>
    <property type="evidence" value="ECO:0007669"/>
    <property type="project" value="UniProtKB-ARBA"/>
</dbReference>
<dbReference type="InterPro" id="IPR018181">
    <property type="entry name" value="Heat_shock_70_CS"/>
</dbReference>
<dbReference type="SUPFAM" id="SSF53067">
    <property type="entry name" value="Actin-like ATPase domain"/>
    <property type="match status" value="2"/>
</dbReference>
<dbReference type="InterPro" id="IPR018359">
    <property type="entry name" value="Bromodomain_CS"/>
</dbReference>
<feature type="compositionally biased region" description="Polar residues" evidence="7">
    <location>
        <begin position="367"/>
        <end position="386"/>
    </location>
</feature>
<dbReference type="GO" id="GO:0140662">
    <property type="term" value="F:ATP-dependent protein folding chaperone"/>
    <property type="evidence" value="ECO:0007669"/>
    <property type="project" value="InterPro"/>
</dbReference>
<dbReference type="SUPFAM" id="SSF100934">
    <property type="entry name" value="Heat shock protein 70kD (HSP70), C-terminal subdomain"/>
    <property type="match status" value="1"/>
</dbReference>
<dbReference type="CDD" id="cd05494">
    <property type="entry name" value="Bromodomain_1"/>
    <property type="match status" value="1"/>
</dbReference>
<feature type="compositionally biased region" description="Low complexity" evidence="7">
    <location>
        <begin position="1244"/>
        <end position="1262"/>
    </location>
</feature>
<dbReference type="InterPro" id="IPR013126">
    <property type="entry name" value="Hsp_70_fam"/>
</dbReference>
<feature type="compositionally biased region" description="Basic and acidic residues" evidence="7">
    <location>
        <begin position="410"/>
        <end position="435"/>
    </location>
</feature>
<organism evidence="9 10">
    <name type="scientific">Citrus x changshan-huyou</name>
    <dbReference type="NCBI Taxonomy" id="2935761"/>
    <lineage>
        <taxon>Eukaryota</taxon>
        <taxon>Viridiplantae</taxon>
        <taxon>Streptophyta</taxon>
        <taxon>Embryophyta</taxon>
        <taxon>Tracheophyta</taxon>
        <taxon>Spermatophyta</taxon>
        <taxon>Magnoliopsida</taxon>
        <taxon>eudicotyledons</taxon>
        <taxon>Gunneridae</taxon>
        <taxon>Pentapetalae</taxon>
        <taxon>rosids</taxon>
        <taxon>malvids</taxon>
        <taxon>Sapindales</taxon>
        <taxon>Rutaceae</taxon>
        <taxon>Aurantioideae</taxon>
        <taxon>Citrus</taxon>
    </lineage>
</organism>
<dbReference type="PRINTS" id="PR00503">
    <property type="entry name" value="BROMODOMAIN"/>
</dbReference>
<dbReference type="PRINTS" id="PR00301">
    <property type="entry name" value="HEATSHOCK70"/>
</dbReference>
<evidence type="ECO:0000256" key="3">
    <source>
        <dbReference type="ARBA" id="ARBA00023117"/>
    </source>
</evidence>
<evidence type="ECO:0000259" key="8">
    <source>
        <dbReference type="PROSITE" id="PS50014"/>
    </source>
</evidence>
<dbReference type="Gene3D" id="1.20.1270.10">
    <property type="match status" value="1"/>
</dbReference>
<dbReference type="FunFam" id="3.90.640.10:FF:000003">
    <property type="entry name" value="Molecular chaperone DnaK"/>
    <property type="match status" value="1"/>
</dbReference>
<dbReference type="Pfam" id="PF00012">
    <property type="entry name" value="HSP70"/>
    <property type="match status" value="1"/>
</dbReference>
<dbReference type="GO" id="GO:0005737">
    <property type="term" value="C:cytoplasm"/>
    <property type="evidence" value="ECO:0007669"/>
    <property type="project" value="UniProtKB-ARBA"/>
</dbReference>
<dbReference type="PROSITE" id="PS00297">
    <property type="entry name" value="HSP70_1"/>
    <property type="match status" value="1"/>
</dbReference>
<comment type="function">
    <text evidence="4">Chaperone involved in the maturation of iron-sulfur [Fe-S] cluster-containing proteins. Has a low intrinsic ATPase activity which is markedly stimulated by HSCB and ISU1. In cooperation with other chaperones, Hsp70s are key components that facilitate folding of de novo synthesized proteins, assist translocation of precursor proteins into organelles, and are responsible for degradation of damaged protein under stress conditions.</text>
</comment>
<feature type="compositionally biased region" description="Acidic residues" evidence="7">
    <location>
        <begin position="32"/>
        <end position="51"/>
    </location>
</feature>
<dbReference type="PROSITE" id="PS00329">
    <property type="entry name" value="HSP70_2"/>
    <property type="match status" value="1"/>
</dbReference>
<dbReference type="InterPro" id="IPR036427">
    <property type="entry name" value="Bromodomain-like_sf"/>
</dbReference>
<dbReference type="InterPro" id="IPR029048">
    <property type="entry name" value="HSP70_C_sf"/>
</dbReference>
<dbReference type="FunFam" id="1.20.1270.10:FF:000001">
    <property type="entry name" value="Molecular chaperone DnaK"/>
    <property type="match status" value="1"/>
</dbReference>
<dbReference type="InterPro" id="IPR012725">
    <property type="entry name" value="Chaperone_DnaK"/>
</dbReference>
<dbReference type="Gene3D" id="3.30.420.40">
    <property type="match status" value="2"/>
</dbReference>
<dbReference type="HAMAP" id="MF_00332">
    <property type="entry name" value="DnaK"/>
    <property type="match status" value="1"/>
</dbReference>
<dbReference type="PROSITE" id="PS00633">
    <property type="entry name" value="BROMODOMAIN_1"/>
    <property type="match status" value="1"/>
</dbReference>
<comment type="caution">
    <text evidence="9">The sequence shown here is derived from an EMBL/GenBank/DDBJ whole genome shotgun (WGS) entry which is preliminary data.</text>
</comment>
<dbReference type="PROSITE" id="PS50014">
    <property type="entry name" value="BROMODOMAIN_2"/>
    <property type="match status" value="1"/>
</dbReference>
<protein>
    <recommendedName>
        <fullName evidence="8">Bromo domain-containing protein</fullName>
    </recommendedName>
</protein>
<proteinExistence type="inferred from homology"/>
<dbReference type="Gene3D" id="1.20.920.10">
    <property type="entry name" value="Bromodomain-like"/>
    <property type="match status" value="1"/>
</dbReference>
<evidence type="ECO:0000256" key="6">
    <source>
        <dbReference type="SAM" id="Coils"/>
    </source>
</evidence>
<evidence type="ECO:0000313" key="9">
    <source>
        <dbReference type="EMBL" id="KAK9214072.1"/>
    </source>
</evidence>
<dbReference type="SMART" id="SM00297">
    <property type="entry name" value="BROMO"/>
    <property type="match status" value="1"/>
</dbReference>
<dbReference type="Pfam" id="PF00439">
    <property type="entry name" value="Bromodomain"/>
    <property type="match status" value="1"/>
</dbReference>
<evidence type="ECO:0000256" key="5">
    <source>
        <dbReference type="PROSITE-ProRule" id="PRU00035"/>
    </source>
</evidence>
<feature type="region of interest" description="Disordered" evidence="7">
    <location>
        <begin position="1240"/>
        <end position="1272"/>
    </location>
</feature>
<accession>A0AAP0ML39</accession>
<evidence type="ECO:0000256" key="1">
    <source>
        <dbReference type="ARBA" id="ARBA00022741"/>
    </source>
</evidence>
<dbReference type="GO" id="GO:0005524">
    <property type="term" value="F:ATP binding"/>
    <property type="evidence" value="ECO:0007669"/>
    <property type="project" value="UniProtKB-KW"/>
</dbReference>
<feature type="compositionally biased region" description="Acidic residues" evidence="7">
    <location>
        <begin position="436"/>
        <end position="461"/>
    </location>
</feature>
<evidence type="ECO:0000256" key="2">
    <source>
        <dbReference type="ARBA" id="ARBA00022840"/>
    </source>
</evidence>
<keyword evidence="10" id="KW-1185">Reference proteome</keyword>
<dbReference type="InterPro" id="IPR043129">
    <property type="entry name" value="ATPase_NBD"/>
</dbReference>
<dbReference type="InterPro" id="IPR029047">
    <property type="entry name" value="HSP70_peptide-bd_sf"/>
</dbReference>
<name>A0AAP0ML39_9ROSI</name>
<dbReference type="InterPro" id="IPR001487">
    <property type="entry name" value="Bromodomain"/>
</dbReference>